<dbReference type="AlphaFoldDB" id="A0A328VND0"/>
<comment type="caution">
    <text evidence="1">The sequence shown here is derived from an EMBL/GenBank/DDBJ whole genome shotgun (WGS) entry which is preliminary data.</text>
</comment>
<keyword evidence="2" id="KW-1185">Reference proteome</keyword>
<reference evidence="1 2" key="1">
    <citation type="submission" date="2016-08" db="EMBL/GenBank/DDBJ databases">
        <title>Analysis of Carbohydrate Active Enzymes in Thermogemmatispora T81 Reveals Carbohydrate Degradation Ability.</title>
        <authorList>
            <person name="Tomazini A."/>
            <person name="Lal S."/>
            <person name="Stott M."/>
            <person name="Henrissat B."/>
            <person name="Polikarpov I."/>
            <person name="Sparling R."/>
            <person name="Levin D.B."/>
        </authorList>
    </citation>
    <scope>NUCLEOTIDE SEQUENCE [LARGE SCALE GENOMIC DNA]</scope>
    <source>
        <strain evidence="1 2">T81</strain>
    </source>
</reference>
<evidence type="ECO:0000313" key="1">
    <source>
        <dbReference type="EMBL" id="RAQ95645.1"/>
    </source>
</evidence>
<name>A0A328VND0_9CHLR</name>
<proteinExistence type="predicted"/>
<evidence type="ECO:0000313" key="2">
    <source>
        <dbReference type="Proteomes" id="UP000248706"/>
    </source>
</evidence>
<dbReference type="EMBL" id="MCIF01000002">
    <property type="protein sequence ID" value="RAQ95645.1"/>
    <property type="molecule type" value="Genomic_DNA"/>
</dbReference>
<dbReference type="OrthoDB" id="156775at2"/>
<accession>A0A328VND0</accession>
<sequence length="146" mass="15758">MPTIGVDCEIILDGVGYFVKPGSYRMTQPRIRRASVRADGGEAYVDLGPGRRTWSMTILCLNDLVGYDGQPTGLSGQSYRDALRTSYLSSTGRTLLFSEPTGGVPIAVHFDYYAESACDLHMQQVPLSSGAPGGLSYEVTIELVEA</sequence>
<dbReference type="Proteomes" id="UP000248706">
    <property type="component" value="Unassembled WGS sequence"/>
</dbReference>
<gene>
    <name evidence="1" type="ORF">A4R35_08880</name>
</gene>
<dbReference type="RefSeq" id="WP_112428546.1">
    <property type="nucleotide sequence ID" value="NZ_MCIF01000002.1"/>
</dbReference>
<protein>
    <submittedName>
        <fullName evidence="1">Uncharacterized protein</fullName>
    </submittedName>
</protein>
<organism evidence="1 2">
    <name type="scientific">Thermogemmatispora tikiterensis</name>
    <dbReference type="NCBI Taxonomy" id="1825093"/>
    <lineage>
        <taxon>Bacteria</taxon>
        <taxon>Bacillati</taxon>
        <taxon>Chloroflexota</taxon>
        <taxon>Ktedonobacteria</taxon>
        <taxon>Thermogemmatisporales</taxon>
        <taxon>Thermogemmatisporaceae</taxon>
        <taxon>Thermogemmatispora</taxon>
    </lineage>
</organism>